<keyword evidence="1" id="KW-0805">Transcription regulation</keyword>
<dbReference type="InterPro" id="IPR011711">
    <property type="entry name" value="GntR_C"/>
</dbReference>
<dbReference type="PRINTS" id="PR00035">
    <property type="entry name" value="HTHGNTR"/>
</dbReference>
<gene>
    <name evidence="5" type="ORF">PCC79_05985</name>
</gene>
<dbReference type="Gene3D" id="1.20.120.530">
    <property type="entry name" value="GntR ligand-binding domain-like"/>
    <property type="match status" value="1"/>
</dbReference>
<dbReference type="InterPro" id="IPR000524">
    <property type="entry name" value="Tscrpt_reg_HTH_GntR"/>
</dbReference>
<evidence type="ECO:0000313" key="5">
    <source>
        <dbReference type="EMBL" id="WZW99743.1"/>
    </source>
</evidence>
<dbReference type="InterPro" id="IPR008920">
    <property type="entry name" value="TF_FadR/GntR_C"/>
</dbReference>
<reference evidence="5 6" key="1">
    <citation type="journal article" date="2023" name="Environ Microbiome">
        <title>A coral-associated actinobacterium mitigates coral bleaching under heat stress.</title>
        <authorList>
            <person name="Li J."/>
            <person name="Zou Y."/>
            <person name="Li Q."/>
            <person name="Zhang J."/>
            <person name="Bourne D.G."/>
            <person name="Lyu Y."/>
            <person name="Liu C."/>
            <person name="Zhang S."/>
        </authorList>
    </citation>
    <scope>NUCLEOTIDE SEQUENCE [LARGE SCALE GENOMIC DNA]</scope>
    <source>
        <strain evidence="5 6">SCSIO 13291</strain>
    </source>
</reference>
<evidence type="ECO:0000259" key="4">
    <source>
        <dbReference type="PROSITE" id="PS50949"/>
    </source>
</evidence>
<evidence type="ECO:0000256" key="3">
    <source>
        <dbReference type="ARBA" id="ARBA00023163"/>
    </source>
</evidence>
<evidence type="ECO:0000256" key="2">
    <source>
        <dbReference type="ARBA" id="ARBA00023125"/>
    </source>
</evidence>
<dbReference type="SMART" id="SM00895">
    <property type="entry name" value="FCD"/>
    <property type="match status" value="1"/>
</dbReference>
<name>A0ABZ3CAE1_9ACTN</name>
<accession>A0ABZ3CAE1</accession>
<dbReference type="InterPro" id="IPR036390">
    <property type="entry name" value="WH_DNA-bd_sf"/>
</dbReference>
<dbReference type="SUPFAM" id="SSF46785">
    <property type="entry name" value="Winged helix' DNA-binding domain"/>
    <property type="match status" value="1"/>
</dbReference>
<dbReference type="PANTHER" id="PTHR43537">
    <property type="entry name" value="TRANSCRIPTIONAL REGULATOR, GNTR FAMILY"/>
    <property type="match status" value="1"/>
</dbReference>
<protein>
    <submittedName>
        <fullName evidence="5">FadR/GntR family transcriptional regulator</fullName>
    </submittedName>
</protein>
<feature type="domain" description="HTH gntR-type" evidence="4">
    <location>
        <begin position="14"/>
        <end position="81"/>
    </location>
</feature>
<dbReference type="InterPro" id="IPR036388">
    <property type="entry name" value="WH-like_DNA-bd_sf"/>
</dbReference>
<keyword evidence="3" id="KW-0804">Transcription</keyword>
<dbReference type="Pfam" id="PF00392">
    <property type="entry name" value="GntR"/>
    <property type="match status" value="1"/>
</dbReference>
<dbReference type="Pfam" id="PF07729">
    <property type="entry name" value="FCD"/>
    <property type="match status" value="1"/>
</dbReference>
<dbReference type="Proteomes" id="UP001434337">
    <property type="component" value="Chromosome"/>
</dbReference>
<dbReference type="CDD" id="cd07377">
    <property type="entry name" value="WHTH_GntR"/>
    <property type="match status" value="1"/>
</dbReference>
<sequence>MQAPDATAVLPRPRSISGDVAARLERHITTDLSPGDRLPPERELCTTFGISRATLREAMHALEGRGLVERRPGRGTTVLAPPPDALGVQFVATQGASAAEIAHVVELRRTVEPAVAELAARRATDLDLALLEQTLLESHAGLTASEALELDIRFHEQLAAATGNPLLASVCEAMNHLVHDVRLRSHVSRSGRRNSIEGHHRLYACVAAHDAAGAKQAMLTHLGEVADVLAGLDALLAAEASAGAGGGAA</sequence>
<keyword evidence="2" id="KW-0238">DNA-binding</keyword>
<dbReference type="Gene3D" id="1.10.10.10">
    <property type="entry name" value="Winged helix-like DNA-binding domain superfamily/Winged helix DNA-binding domain"/>
    <property type="match status" value="1"/>
</dbReference>
<proteinExistence type="predicted"/>
<dbReference type="PANTHER" id="PTHR43537:SF5">
    <property type="entry name" value="UXU OPERON TRANSCRIPTIONAL REGULATOR"/>
    <property type="match status" value="1"/>
</dbReference>
<dbReference type="EMBL" id="CP115965">
    <property type="protein sequence ID" value="WZW99743.1"/>
    <property type="molecule type" value="Genomic_DNA"/>
</dbReference>
<dbReference type="PROSITE" id="PS50949">
    <property type="entry name" value="HTH_GNTR"/>
    <property type="match status" value="1"/>
</dbReference>
<keyword evidence="6" id="KW-1185">Reference proteome</keyword>
<dbReference type="RefSeq" id="WP_342373283.1">
    <property type="nucleotide sequence ID" value="NZ_CP115965.1"/>
</dbReference>
<dbReference type="SMART" id="SM00345">
    <property type="entry name" value="HTH_GNTR"/>
    <property type="match status" value="1"/>
</dbReference>
<organism evidence="5 6">
    <name type="scientific">Propioniciclava soli</name>
    <dbReference type="NCBI Taxonomy" id="2775081"/>
    <lineage>
        <taxon>Bacteria</taxon>
        <taxon>Bacillati</taxon>
        <taxon>Actinomycetota</taxon>
        <taxon>Actinomycetes</taxon>
        <taxon>Propionibacteriales</taxon>
        <taxon>Propionibacteriaceae</taxon>
        <taxon>Propioniciclava</taxon>
    </lineage>
</organism>
<evidence type="ECO:0000256" key="1">
    <source>
        <dbReference type="ARBA" id="ARBA00023015"/>
    </source>
</evidence>
<evidence type="ECO:0000313" key="6">
    <source>
        <dbReference type="Proteomes" id="UP001434337"/>
    </source>
</evidence>
<dbReference type="SUPFAM" id="SSF48008">
    <property type="entry name" value="GntR ligand-binding domain-like"/>
    <property type="match status" value="1"/>
</dbReference>